<gene>
    <name evidence="1" type="ORF">UA74_27365</name>
</gene>
<name>A0AAC9LGX3_9PSEU</name>
<dbReference type="RefSeq" id="WP_075742798.1">
    <property type="nucleotide sequence ID" value="NZ_CP016076.1"/>
</dbReference>
<evidence type="ECO:0000313" key="1">
    <source>
        <dbReference type="EMBL" id="APU17476.1"/>
    </source>
</evidence>
<reference evidence="2" key="1">
    <citation type="submission" date="2016-06" db="EMBL/GenBank/DDBJ databases">
        <title>Complete genome sequence of Actinoalloteichus fjordicus DSM 46855 (=ADI127-17), type strain of the new species Actinoalloteichus fjordicus.</title>
        <authorList>
            <person name="Ruckert C."/>
            <person name="Nouioui I."/>
            <person name="Willmese J."/>
            <person name="van Wezel G."/>
            <person name="Klenk H.-P."/>
            <person name="Kalinowski J."/>
            <person name="Zotchev S.B."/>
        </authorList>
    </citation>
    <scope>NUCLEOTIDE SEQUENCE [LARGE SCALE GENOMIC DNA]</scope>
    <source>
        <strain evidence="2">ADI127-7</strain>
    </source>
</reference>
<accession>A0AAC9LGX3</accession>
<organism evidence="1 2">
    <name type="scientific">Actinoalloteichus fjordicus</name>
    <dbReference type="NCBI Taxonomy" id="1612552"/>
    <lineage>
        <taxon>Bacteria</taxon>
        <taxon>Bacillati</taxon>
        <taxon>Actinomycetota</taxon>
        <taxon>Actinomycetes</taxon>
        <taxon>Pseudonocardiales</taxon>
        <taxon>Pseudonocardiaceae</taxon>
        <taxon>Actinoalloteichus</taxon>
    </lineage>
</organism>
<sequence length="115" mass="13084">MSNRIDLDILAGYRQPPFFFDAQDGDVFNHTIDDTARFFQLSADLVRQLKAWDQEYQDTLDMGDPSSSGFSSEEAHQAWVEKGKELAARIKRESPNVGRVGYEGRGEFQEGECVF</sequence>
<dbReference type="Proteomes" id="UP000185511">
    <property type="component" value="Chromosome"/>
</dbReference>
<dbReference type="EMBL" id="CP016076">
    <property type="protein sequence ID" value="APU17476.1"/>
    <property type="molecule type" value="Genomic_DNA"/>
</dbReference>
<evidence type="ECO:0000313" key="2">
    <source>
        <dbReference type="Proteomes" id="UP000185511"/>
    </source>
</evidence>
<keyword evidence="2" id="KW-1185">Reference proteome</keyword>
<proteinExistence type="predicted"/>
<protein>
    <submittedName>
        <fullName evidence="1">Uncharacterized protein</fullName>
    </submittedName>
</protein>
<dbReference type="AlphaFoldDB" id="A0AAC9LGX3"/>
<dbReference type="KEGG" id="acad:UA74_27365"/>